<organism evidence="2 3">
    <name type="scientific">Eumeta variegata</name>
    <name type="common">Bagworm moth</name>
    <name type="synonym">Eumeta japonica</name>
    <dbReference type="NCBI Taxonomy" id="151549"/>
    <lineage>
        <taxon>Eukaryota</taxon>
        <taxon>Metazoa</taxon>
        <taxon>Ecdysozoa</taxon>
        <taxon>Arthropoda</taxon>
        <taxon>Hexapoda</taxon>
        <taxon>Insecta</taxon>
        <taxon>Pterygota</taxon>
        <taxon>Neoptera</taxon>
        <taxon>Endopterygota</taxon>
        <taxon>Lepidoptera</taxon>
        <taxon>Glossata</taxon>
        <taxon>Ditrysia</taxon>
        <taxon>Tineoidea</taxon>
        <taxon>Psychidae</taxon>
        <taxon>Oiketicinae</taxon>
        <taxon>Eumeta</taxon>
    </lineage>
</organism>
<gene>
    <name evidence="2" type="primary">bre-4</name>
    <name evidence="2" type="ORF">EVAR_58487_1</name>
</gene>
<protein>
    <submittedName>
        <fullName evidence="2">Beta-1,4-N-acetylgalactosaminyltransferase bre-4</fullName>
    </submittedName>
</protein>
<proteinExistence type="predicted"/>
<dbReference type="AlphaFoldDB" id="A0A4C1ZLJ0"/>
<name>A0A4C1ZLJ0_EUMVA</name>
<sequence>MQRHELSYSRLEITTRKRSNRPHRDIKSQPPDLLAVKRYTQDLRAFTTLLTRSCPSCLYALKVLYMNGLLLVTSRRETHRIQGLVYLFTLQGSGQAPCGTLRENHRTKAWLEIMNYHIARYKMSIARYTMSKHREASPNPRRYDILSQMGKMFLNDGLSTLRYELVKSTQHHLYTHVLVIIDERS</sequence>
<reference evidence="2 3" key="1">
    <citation type="journal article" date="2019" name="Commun. Biol.">
        <title>The bagworm genome reveals a unique fibroin gene that provides high tensile strength.</title>
        <authorList>
            <person name="Kono N."/>
            <person name="Nakamura H."/>
            <person name="Ohtoshi R."/>
            <person name="Tomita M."/>
            <person name="Numata K."/>
            <person name="Arakawa K."/>
        </authorList>
    </citation>
    <scope>NUCLEOTIDE SEQUENCE [LARGE SCALE GENOMIC DNA]</scope>
</reference>
<feature type="region of interest" description="Disordered" evidence="1">
    <location>
        <begin position="1"/>
        <end position="28"/>
    </location>
</feature>
<dbReference type="InterPro" id="IPR029044">
    <property type="entry name" value="Nucleotide-diphossugar_trans"/>
</dbReference>
<evidence type="ECO:0000256" key="1">
    <source>
        <dbReference type="SAM" id="MobiDB-lite"/>
    </source>
</evidence>
<dbReference type="STRING" id="151549.A0A4C1ZLJ0"/>
<keyword evidence="2" id="KW-0808">Transferase</keyword>
<accession>A0A4C1ZLJ0</accession>
<dbReference type="Proteomes" id="UP000299102">
    <property type="component" value="Unassembled WGS sequence"/>
</dbReference>
<dbReference type="GO" id="GO:0016740">
    <property type="term" value="F:transferase activity"/>
    <property type="evidence" value="ECO:0007669"/>
    <property type="project" value="UniProtKB-KW"/>
</dbReference>
<dbReference type="Gene3D" id="3.90.550.10">
    <property type="entry name" value="Spore Coat Polysaccharide Biosynthesis Protein SpsA, Chain A"/>
    <property type="match status" value="1"/>
</dbReference>
<evidence type="ECO:0000313" key="3">
    <source>
        <dbReference type="Proteomes" id="UP000299102"/>
    </source>
</evidence>
<dbReference type="EMBL" id="BGZK01001904">
    <property type="protein sequence ID" value="GBP88073.1"/>
    <property type="molecule type" value="Genomic_DNA"/>
</dbReference>
<comment type="caution">
    <text evidence="2">The sequence shown here is derived from an EMBL/GenBank/DDBJ whole genome shotgun (WGS) entry which is preliminary data.</text>
</comment>
<evidence type="ECO:0000313" key="2">
    <source>
        <dbReference type="EMBL" id="GBP88073.1"/>
    </source>
</evidence>
<keyword evidence="3" id="KW-1185">Reference proteome</keyword>
<dbReference type="OrthoDB" id="7411575at2759"/>